<reference evidence="1" key="1">
    <citation type="submission" date="2023-06" db="EMBL/GenBank/DDBJ databases">
        <title>Genome-scale phylogeny and comparative genomics of the fungal order Sordariales.</title>
        <authorList>
            <consortium name="Lawrence Berkeley National Laboratory"/>
            <person name="Hensen N."/>
            <person name="Bonometti L."/>
            <person name="Westerberg I."/>
            <person name="Brannstrom I.O."/>
            <person name="Guillou S."/>
            <person name="Cros-Aarteil S."/>
            <person name="Calhoun S."/>
            <person name="Haridas S."/>
            <person name="Kuo A."/>
            <person name="Mondo S."/>
            <person name="Pangilinan J."/>
            <person name="Riley R."/>
            <person name="LaButti K."/>
            <person name="Andreopoulos B."/>
            <person name="Lipzen A."/>
            <person name="Chen C."/>
            <person name="Yanf M."/>
            <person name="Daum C."/>
            <person name="Ng V."/>
            <person name="Clum A."/>
            <person name="Steindorff A."/>
            <person name="Ohm R."/>
            <person name="Martin F."/>
            <person name="Silar P."/>
            <person name="Natvig D."/>
            <person name="Lalanne C."/>
            <person name="Gautier V."/>
            <person name="Ament-velasquez S.L."/>
            <person name="Kruys A."/>
            <person name="Hutchinson M.I."/>
            <person name="Powell A.J."/>
            <person name="Barry K."/>
            <person name="Miller A.N."/>
            <person name="Grigoriev I.V."/>
            <person name="Debuchy R."/>
            <person name="Gladieux P."/>
            <person name="Thoren M.H."/>
            <person name="Johannesson H."/>
        </authorList>
    </citation>
    <scope>NUCLEOTIDE SEQUENCE</scope>
    <source>
        <strain evidence="1">SMH2392-1A</strain>
    </source>
</reference>
<dbReference type="EMBL" id="JAUIRO010000004">
    <property type="protein sequence ID" value="KAK0717105.1"/>
    <property type="molecule type" value="Genomic_DNA"/>
</dbReference>
<evidence type="ECO:0000313" key="2">
    <source>
        <dbReference type="Proteomes" id="UP001172101"/>
    </source>
</evidence>
<protein>
    <submittedName>
        <fullName evidence="1">Uncharacterized protein</fullName>
    </submittedName>
</protein>
<gene>
    <name evidence="1" type="ORF">B0T26DRAFT_646438</name>
</gene>
<organism evidence="1 2">
    <name type="scientific">Lasiosphaeria miniovina</name>
    <dbReference type="NCBI Taxonomy" id="1954250"/>
    <lineage>
        <taxon>Eukaryota</taxon>
        <taxon>Fungi</taxon>
        <taxon>Dikarya</taxon>
        <taxon>Ascomycota</taxon>
        <taxon>Pezizomycotina</taxon>
        <taxon>Sordariomycetes</taxon>
        <taxon>Sordariomycetidae</taxon>
        <taxon>Sordariales</taxon>
        <taxon>Lasiosphaeriaceae</taxon>
        <taxon>Lasiosphaeria</taxon>
    </lineage>
</organism>
<keyword evidence="2" id="KW-1185">Reference proteome</keyword>
<comment type="caution">
    <text evidence="1">The sequence shown here is derived from an EMBL/GenBank/DDBJ whole genome shotgun (WGS) entry which is preliminary data.</text>
</comment>
<dbReference type="GeneID" id="85321081"/>
<sequence>MSENLNLPRSSLRIGCLLSGRSFLSELAVAAFGPTWDLWFGCVRSQIRSYRDYEADYHRVGGNPEFQSAVLACPRMSLALLLDAQKKWYRRHGEGHQLELRDRLIRHGRGGFGHACDLEACLGSDWEWFERPQVIRIFDCDRDWRRQRYIDLHPATRIPDHLLADPMDRDKIKWLFWLIRGGATLSRHQTWEITECGYQKAMDGAGSSPELALLVIRLFFALGVFSHRHWPKFLVSKKLSEAYDECDDDNSTVTADYIVWKYAALILKNTRD</sequence>
<dbReference type="AlphaFoldDB" id="A0AA40AJW1"/>
<evidence type="ECO:0000313" key="1">
    <source>
        <dbReference type="EMBL" id="KAK0717105.1"/>
    </source>
</evidence>
<dbReference type="Proteomes" id="UP001172101">
    <property type="component" value="Unassembled WGS sequence"/>
</dbReference>
<accession>A0AA40AJW1</accession>
<name>A0AA40AJW1_9PEZI</name>
<dbReference type="RefSeq" id="XP_060295898.1">
    <property type="nucleotide sequence ID" value="XM_060437811.1"/>
</dbReference>
<proteinExistence type="predicted"/>